<organism evidence="1 2">
    <name type="scientific">Geotrichum galactomycetum</name>
    <dbReference type="NCBI Taxonomy" id="27317"/>
    <lineage>
        <taxon>Eukaryota</taxon>
        <taxon>Fungi</taxon>
        <taxon>Dikarya</taxon>
        <taxon>Ascomycota</taxon>
        <taxon>Saccharomycotina</taxon>
        <taxon>Dipodascomycetes</taxon>
        <taxon>Dipodascales</taxon>
        <taxon>Dipodascaceae</taxon>
        <taxon>Geotrichum</taxon>
    </lineage>
</organism>
<name>A0ACB6V1S9_9ASCO</name>
<comment type="caution">
    <text evidence="1">The sequence shown here is derived from an EMBL/GenBank/DDBJ whole genome shotgun (WGS) entry which is preliminary data.</text>
</comment>
<protein>
    <submittedName>
        <fullName evidence="1">Uncharacterized protein</fullName>
    </submittedName>
</protein>
<evidence type="ECO:0000313" key="2">
    <source>
        <dbReference type="Proteomes" id="UP000744676"/>
    </source>
</evidence>
<accession>A0ACB6V1S9</accession>
<keyword evidence="2" id="KW-1185">Reference proteome</keyword>
<sequence>MERHAKRVATDYGISLETPLYMRRSILLTDVDNLIHTGINYSAEVTNSVNITDGTTMPALCYNKFKDLTLMPAGPEDCPYDPLPNMESASSSSNAIRNRIFELRSQIGVQRNWLMVELRTVNKIESDLIMAEWRSWLYDEVARCGKVRRPSNNGSANDTIETAVAAERWAALVEYCKSCRLELDSSIDLDHVV</sequence>
<dbReference type="EMBL" id="QVQA01000134">
    <property type="protein sequence ID" value="KAF5095152.1"/>
    <property type="molecule type" value="Genomic_DNA"/>
</dbReference>
<evidence type="ECO:0000313" key="1">
    <source>
        <dbReference type="EMBL" id="KAF5095152.1"/>
    </source>
</evidence>
<reference evidence="1 2" key="1">
    <citation type="journal article" date="2020" name="Front. Microbiol.">
        <title>Phenotypic and Genetic Characterization of the Cheese Ripening Yeast Geotrichum candidum.</title>
        <authorList>
            <person name="Perkins V."/>
            <person name="Vignola S."/>
            <person name="Lessard M.H."/>
            <person name="Plante P.L."/>
            <person name="Corbeil J."/>
            <person name="Dugat-Bony E."/>
            <person name="Frenette M."/>
            <person name="Labrie S."/>
        </authorList>
    </citation>
    <scope>NUCLEOTIDE SEQUENCE [LARGE SCALE GENOMIC DNA]</scope>
    <source>
        <strain evidence="1 2">LMA-1147</strain>
    </source>
</reference>
<proteinExistence type="predicted"/>
<dbReference type="Proteomes" id="UP000744676">
    <property type="component" value="Unassembled WGS sequence"/>
</dbReference>
<gene>
    <name evidence="1" type="ORF">D0Z00_003257</name>
</gene>